<evidence type="ECO:0000256" key="1">
    <source>
        <dbReference type="ARBA" id="ARBA00004479"/>
    </source>
</evidence>
<protein>
    <recommendedName>
        <fullName evidence="15">Transmembrane protein 131</fullName>
    </recommendedName>
</protein>
<feature type="region of interest" description="Disordered" evidence="7">
    <location>
        <begin position="800"/>
        <end position="845"/>
    </location>
</feature>
<evidence type="ECO:0000256" key="5">
    <source>
        <dbReference type="ARBA" id="ARBA00022989"/>
    </source>
</evidence>
<feature type="compositionally biased region" description="Basic residues" evidence="7">
    <location>
        <begin position="1213"/>
        <end position="1234"/>
    </location>
</feature>
<feature type="chain" id="PRO_5040440052" description="Transmembrane protein 131" evidence="8">
    <location>
        <begin position="22"/>
        <end position="1500"/>
    </location>
</feature>
<evidence type="ECO:0000313" key="13">
    <source>
        <dbReference type="EMBL" id="CAH1634960.1"/>
    </source>
</evidence>
<feature type="domain" description="TMEM131L fourth Ig-like" evidence="11">
    <location>
        <begin position="958"/>
        <end position="1010"/>
    </location>
</feature>
<dbReference type="NCBIfam" id="NF012200">
    <property type="entry name" value="choice_anch_D"/>
    <property type="match status" value="1"/>
</dbReference>
<organism evidence="13 14">
    <name type="scientific">Spodoptera littoralis</name>
    <name type="common">Egyptian cotton leafworm</name>
    <dbReference type="NCBI Taxonomy" id="7109"/>
    <lineage>
        <taxon>Eukaryota</taxon>
        <taxon>Metazoa</taxon>
        <taxon>Ecdysozoa</taxon>
        <taxon>Arthropoda</taxon>
        <taxon>Hexapoda</taxon>
        <taxon>Insecta</taxon>
        <taxon>Pterygota</taxon>
        <taxon>Neoptera</taxon>
        <taxon>Endopterygota</taxon>
        <taxon>Lepidoptera</taxon>
        <taxon>Glossata</taxon>
        <taxon>Ditrysia</taxon>
        <taxon>Noctuoidea</taxon>
        <taxon>Noctuidae</taxon>
        <taxon>Amphipyrinae</taxon>
        <taxon>Spodoptera</taxon>
    </lineage>
</organism>
<gene>
    <name evidence="13" type="ORF">SPLIT_LOCUS322</name>
</gene>
<evidence type="ECO:0000256" key="3">
    <source>
        <dbReference type="ARBA" id="ARBA00022692"/>
    </source>
</evidence>
<dbReference type="PANTHER" id="PTHR22050:SF0">
    <property type="entry name" value="TRANSMEMBRANE PROTEIN 131 HOMOLOG"/>
    <property type="match status" value="1"/>
</dbReference>
<dbReference type="InterPro" id="IPR056311">
    <property type="entry name" value="TMEM131_Ig_2"/>
</dbReference>
<dbReference type="Pfam" id="PF24495">
    <property type="entry name" value="Ig_TMEM131_2"/>
    <property type="match status" value="1"/>
</dbReference>
<feature type="domain" description="Transmembrane protein 131-like N-terminal" evidence="9">
    <location>
        <begin position="90"/>
        <end position="172"/>
    </location>
</feature>
<feature type="compositionally biased region" description="Basic residues" evidence="7">
    <location>
        <begin position="1281"/>
        <end position="1298"/>
    </location>
</feature>
<evidence type="ECO:0000256" key="4">
    <source>
        <dbReference type="ARBA" id="ARBA00022729"/>
    </source>
</evidence>
<dbReference type="GO" id="GO:0016020">
    <property type="term" value="C:membrane"/>
    <property type="evidence" value="ECO:0007669"/>
    <property type="project" value="UniProtKB-SubCell"/>
</dbReference>
<evidence type="ECO:0000259" key="9">
    <source>
        <dbReference type="Pfam" id="PF12371"/>
    </source>
</evidence>
<keyword evidence="6" id="KW-0472">Membrane</keyword>
<dbReference type="InterPro" id="IPR013783">
    <property type="entry name" value="Ig-like_fold"/>
</dbReference>
<feature type="domain" description="TMEM131 second Ig-like" evidence="10">
    <location>
        <begin position="192"/>
        <end position="279"/>
    </location>
</feature>
<keyword evidence="3" id="KW-0812">Transmembrane</keyword>
<feature type="compositionally biased region" description="Low complexity" evidence="7">
    <location>
        <begin position="833"/>
        <end position="845"/>
    </location>
</feature>
<evidence type="ECO:0000259" key="10">
    <source>
        <dbReference type="Pfam" id="PF24495"/>
    </source>
</evidence>
<evidence type="ECO:0000259" key="12">
    <source>
        <dbReference type="Pfam" id="PF24501"/>
    </source>
</evidence>
<keyword evidence="4 8" id="KW-0732">Signal</keyword>
<evidence type="ECO:0000259" key="11">
    <source>
        <dbReference type="Pfam" id="PF24499"/>
    </source>
</evidence>
<feature type="region of interest" description="Disordered" evidence="7">
    <location>
        <begin position="891"/>
        <end position="920"/>
    </location>
</feature>
<accession>A0A9P0HW75</accession>
<comment type="similarity">
    <text evidence="2">Belongs to the TMEM131 family.</text>
</comment>
<dbReference type="InterPro" id="IPR022113">
    <property type="entry name" value="TMEM131L_N"/>
</dbReference>
<evidence type="ECO:0000256" key="2">
    <source>
        <dbReference type="ARBA" id="ARBA00006682"/>
    </source>
</evidence>
<feature type="compositionally biased region" description="Pro residues" evidence="7">
    <location>
        <begin position="1301"/>
        <end position="1315"/>
    </location>
</feature>
<dbReference type="Gene3D" id="2.60.40.10">
    <property type="entry name" value="Immunoglobulins"/>
    <property type="match status" value="1"/>
</dbReference>
<dbReference type="Pfam" id="PF24501">
    <property type="entry name" value="Ig_TMEM131L_5"/>
    <property type="match status" value="1"/>
</dbReference>
<evidence type="ECO:0000313" key="14">
    <source>
        <dbReference type="Proteomes" id="UP001153321"/>
    </source>
</evidence>
<dbReference type="InterPro" id="IPR039877">
    <property type="entry name" value="TMEM131-like"/>
</dbReference>
<evidence type="ECO:0008006" key="15">
    <source>
        <dbReference type="Google" id="ProtNLM"/>
    </source>
</evidence>
<feature type="compositionally biased region" description="Basic residues" evidence="7">
    <location>
        <begin position="815"/>
        <end position="832"/>
    </location>
</feature>
<name>A0A9P0HW75_SPOLI</name>
<comment type="subcellular location">
    <subcellularLocation>
        <location evidence="1">Membrane</location>
        <topology evidence="1">Single-pass type I membrane protein</topology>
    </subcellularLocation>
</comment>
<evidence type="ECO:0000256" key="7">
    <source>
        <dbReference type="SAM" id="MobiDB-lite"/>
    </source>
</evidence>
<sequence>MYRKIVWCYVFVLTLLDISLNTKLTAQGKSHVYSRGCQSVDHDTTISPINRDKAKRHIIFGDGKEWGKESGAEGGAGAGRGGRAVAAGALQLSPPALDFGRAALATAHALTVTLTNTANTTMHLASVAGTTPDFHASFFESKTLAPQGNTSFSVVYLGRREGAAAAHLYIHTSLGVHKYPVSAVGVASEWGVWPLLGLRVPLNASVQPLLTLHNPTDSAVQVREVYSSAAWLGLELPGGTAHAPRALWTVAPHSQRALVRLRVAPPAGAGPLTAYVRVRGAGLPGGALLLCVQARAAPAGEYASPLQLRLRPRGSRDAPDVLELQAGNSAAAAVRLQAALWARALRRGAARPAAAAGPASGARGAKSPGVQLSLLQPQLEPHQPPAAVAQLTLDCTYTGGTPSAGAPATHRALCADAALWRSTRRPRAARAVRAARAAARRRARGARAGCGWGAPRCRTACACCRARCAARRTSCITACLYRSFVTANREDALRQREVRVRNEFPVAVHVTRLELAPSGARYWEVESLAPLELAPGADGLLARVRLRAAALAPGAPESLAERLQVATNVTDYSLPLLLYSGRLRLGRTSEQGRYGRNERWCVQEWEWPNSEDGSLRLGAVGTSSTRRVALRLHNPAPAPLCLEPALQLAGASLALDACAGTRAPPGHACRCWRARAAARATLSVVAPAREGALRGALLLWAAAPGADAARALTRAALELSAHEGRVAALPLPVLRAAPYAPARAPLQLECSMALRMQVAGVTLPAREALQWAGRQPAPELGGRQAVGELVWAPEGLGRSVATARRRDRGGGGRGRSGRHRRPVRRRPARRRGPAGAPARAVPGRRAAQRVAARAHDAGRAAAGARHAGAAVAAPGARARARRAGGRGRRAALLAAPAQPVRHARRAAAGRAARRGAGRRRGGLRRLRVGAPGLLAAGLARRARRRARPGRGRGGAARAARAAAALLLAAGAELELRLSFVPAQAAALASYLYLRNNLTVLEPVLLTGRGAYPRFELAGRRPGSGAPLLFEVSSCGGTVRRTVLARNTGPVPLYLRDWRLAGQPCQARGFRLSPCAALALAPNESRPLTLAFSPDYTLARAAADLTARTDTARAAFLLQASAPARLLPRCAAAAPRPPWEPAARAAARLGWRSPRWHSCWPPPRSTPSANCAARAPSGPRPRPRAPRPARARARGSAACAAPPCRAPTPPAAPRRARPARRTPRLRAKHRRRRRLPAQWHAAAPHAVRRREPPPGAPARVPALRMRVRAASGSPVREARRGATARHPARKDKAAKRARSRPASPPRSPAAPRPPAPAALRWGASWSSVVARAPAPTPLAPIGEHVRRREPEPRALAGSGDHSLFYFNGDTPQSLACHDSDFSWRPPPALDRPSFSPTHDFLGPVADEASSVGPVGPVGSGVGRSLSSVWGAGAALEPRRDGPAAAAWLWGGYGEPAVRPPPGFGAPPRPVRPYDPFRSLASIWAPGALDWRPDPDPPEPDQ</sequence>
<evidence type="ECO:0000256" key="8">
    <source>
        <dbReference type="SAM" id="SignalP"/>
    </source>
</evidence>
<evidence type="ECO:0000256" key="6">
    <source>
        <dbReference type="ARBA" id="ARBA00023136"/>
    </source>
</evidence>
<feature type="domain" description="TMEM131L fifth Ig-like" evidence="12">
    <location>
        <begin position="1046"/>
        <end position="1110"/>
    </location>
</feature>
<feature type="region of interest" description="Disordered" evidence="7">
    <location>
        <begin position="1160"/>
        <end position="1317"/>
    </location>
</feature>
<dbReference type="Proteomes" id="UP001153321">
    <property type="component" value="Chromosome 1"/>
</dbReference>
<keyword evidence="5" id="KW-1133">Transmembrane helix</keyword>
<dbReference type="PANTHER" id="PTHR22050">
    <property type="entry name" value="RW1 PROTEIN HOMOLOG"/>
    <property type="match status" value="1"/>
</dbReference>
<reference evidence="13" key="1">
    <citation type="submission" date="2022-02" db="EMBL/GenBank/DDBJ databases">
        <authorList>
            <person name="King R."/>
        </authorList>
    </citation>
    <scope>NUCLEOTIDE SEQUENCE</scope>
</reference>
<feature type="signal peptide" evidence="8">
    <location>
        <begin position="1"/>
        <end position="21"/>
    </location>
</feature>
<dbReference type="Pfam" id="PF12371">
    <property type="entry name" value="TMEM131_like_N"/>
    <property type="match status" value="1"/>
</dbReference>
<dbReference type="Pfam" id="PF24499">
    <property type="entry name" value="Ig_TMEM131L_4"/>
    <property type="match status" value="1"/>
</dbReference>
<feature type="compositionally biased region" description="Low complexity" evidence="7">
    <location>
        <begin position="1193"/>
        <end position="1202"/>
    </location>
</feature>
<dbReference type="InterPro" id="IPR055437">
    <property type="entry name" value="TMEM131L_Ig_5"/>
</dbReference>
<feature type="compositionally biased region" description="Basic residues" evidence="7">
    <location>
        <begin position="1180"/>
        <end position="1192"/>
    </location>
</feature>
<dbReference type="InterPro" id="IPR055436">
    <property type="entry name" value="Ig_TMEM131L_4"/>
</dbReference>
<keyword evidence="14" id="KW-1185">Reference proteome</keyword>
<proteinExistence type="inferred from homology"/>
<dbReference type="EMBL" id="LR824532">
    <property type="protein sequence ID" value="CAH1634960.1"/>
    <property type="molecule type" value="Genomic_DNA"/>
</dbReference>
<feature type="compositionally biased region" description="Basic residues" evidence="7">
    <location>
        <begin position="901"/>
        <end position="920"/>
    </location>
</feature>